<dbReference type="InterPro" id="IPR046522">
    <property type="entry name" value="DUF6699"/>
</dbReference>
<organism evidence="2 3">
    <name type="scientific">Exidia glandulosa HHB12029</name>
    <dbReference type="NCBI Taxonomy" id="1314781"/>
    <lineage>
        <taxon>Eukaryota</taxon>
        <taxon>Fungi</taxon>
        <taxon>Dikarya</taxon>
        <taxon>Basidiomycota</taxon>
        <taxon>Agaricomycotina</taxon>
        <taxon>Agaricomycetes</taxon>
        <taxon>Auriculariales</taxon>
        <taxon>Exidiaceae</taxon>
        <taxon>Exidia</taxon>
    </lineage>
</organism>
<dbReference type="EMBL" id="KV425901">
    <property type="protein sequence ID" value="KZW00401.1"/>
    <property type="molecule type" value="Genomic_DNA"/>
</dbReference>
<dbReference type="STRING" id="1314781.A0A165N952"/>
<gene>
    <name evidence="2" type="ORF">EXIGLDRAFT_721921</name>
</gene>
<sequence length="264" mass="30759">MYPYAAPVYPPYYAHAYHDPRYAYPAAPPPPSARRGQYRNLHHDPYYDAWYNTPRTGGGGLWDDYDRDEEYDYPRTPWSRARGLFNDPRSTGSAHPHPHRLLKYHSRTRPLNLDVAKDGHFATEVDGTPLGQNAYASAFSPEVERLRLMSEELPWMIEVNKSRYDQYITVKQVIEAIQAIRTTPISWSELVLAGRRKRDAMVKAHNERIRALPESERRGLCQVDWLEGKTQFLGIRKDDRAVKCLVEPFYDNSVETWIMVFGRE</sequence>
<dbReference type="OrthoDB" id="2783256at2759"/>
<evidence type="ECO:0000259" key="1">
    <source>
        <dbReference type="Pfam" id="PF20415"/>
    </source>
</evidence>
<dbReference type="Proteomes" id="UP000077266">
    <property type="component" value="Unassembled WGS sequence"/>
</dbReference>
<proteinExistence type="predicted"/>
<accession>A0A165N952</accession>
<protein>
    <recommendedName>
        <fullName evidence="1">DUF6699 domain-containing protein</fullName>
    </recommendedName>
</protein>
<dbReference type="InParanoid" id="A0A165N952"/>
<evidence type="ECO:0000313" key="3">
    <source>
        <dbReference type="Proteomes" id="UP000077266"/>
    </source>
</evidence>
<name>A0A165N952_EXIGL</name>
<feature type="domain" description="DUF6699" evidence="1">
    <location>
        <begin position="124"/>
        <end position="238"/>
    </location>
</feature>
<reference evidence="2 3" key="1">
    <citation type="journal article" date="2016" name="Mol. Biol. Evol.">
        <title>Comparative Genomics of Early-Diverging Mushroom-Forming Fungi Provides Insights into the Origins of Lignocellulose Decay Capabilities.</title>
        <authorList>
            <person name="Nagy L.G."/>
            <person name="Riley R."/>
            <person name="Tritt A."/>
            <person name="Adam C."/>
            <person name="Daum C."/>
            <person name="Floudas D."/>
            <person name="Sun H."/>
            <person name="Yadav J.S."/>
            <person name="Pangilinan J."/>
            <person name="Larsson K.H."/>
            <person name="Matsuura K."/>
            <person name="Barry K."/>
            <person name="Labutti K."/>
            <person name="Kuo R."/>
            <person name="Ohm R.A."/>
            <person name="Bhattacharya S.S."/>
            <person name="Shirouzu T."/>
            <person name="Yoshinaga Y."/>
            <person name="Martin F.M."/>
            <person name="Grigoriev I.V."/>
            <person name="Hibbett D.S."/>
        </authorList>
    </citation>
    <scope>NUCLEOTIDE SEQUENCE [LARGE SCALE GENOMIC DNA]</scope>
    <source>
        <strain evidence="2 3">HHB12029</strain>
    </source>
</reference>
<dbReference type="AlphaFoldDB" id="A0A165N952"/>
<evidence type="ECO:0000313" key="2">
    <source>
        <dbReference type="EMBL" id="KZW00401.1"/>
    </source>
</evidence>
<dbReference type="Pfam" id="PF20415">
    <property type="entry name" value="DUF6699"/>
    <property type="match status" value="1"/>
</dbReference>
<keyword evidence="3" id="KW-1185">Reference proteome</keyword>